<evidence type="ECO:0000313" key="2">
    <source>
        <dbReference type="EMBL" id="RMW44840.1"/>
    </source>
</evidence>
<dbReference type="Proteomes" id="UP000276249">
    <property type="component" value="Unassembled WGS sequence"/>
</dbReference>
<reference evidence="5 6" key="2">
    <citation type="submission" date="2018-10" db="EMBL/GenBank/DDBJ databases">
        <title>Genome sequences of five Lactobacillus pentosus strains isolated from brines of traditionally fermented spanish-style green table olives and differences between them.</title>
        <authorList>
            <person name="Jimenez Diaz R."/>
        </authorList>
    </citation>
    <scope>NUCLEOTIDE SEQUENCE [LARGE SCALE GENOMIC DNA]</scope>
    <source>
        <strain evidence="2 5">IG10</strain>
        <strain evidence="3 6">IG8</strain>
    </source>
</reference>
<dbReference type="EMBL" id="PVOB01000319">
    <property type="protein sequence ID" value="PRO90189.1"/>
    <property type="molecule type" value="Genomic_DNA"/>
</dbReference>
<evidence type="ECO:0000313" key="6">
    <source>
        <dbReference type="Proteomes" id="UP000281061"/>
    </source>
</evidence>
<dbReference type="Proteomes" id="UP000238378">
    <property type="component" value="Unassembled WGS sequence"/>
</dbReference>
<dbReference type="OrthoDB" id="2304323at2"/>
<dbReference type="EMBL" id="RDCJ01000107">
    <property type="protein sequence ID" value="RMW44840.1"/>
    <property type="molecule type" value="Genomic_DNA"/>
</dbReference>
<evidence type="ECO:0000313" key="1">
    <source>
        <dbReference type="EMBL" id="PRO90189.1"/>
    </source>
</evidence>
<dbReference type="EMBL" id="RDCL01000048">
    <property type="protein sequence ID" value="RMW55964.1"/>
    <property type="molecule type" value="Genomic_DNA"/>
</dbReference>
<keyword evidence="4" id="KW-1185">Reference proteome</keyword>
<comment type="caution">
    <text evidence="3">The sequence shown here is derived from an EMBL/GenBank/DDBJ whole genome shotgun (WGS) entry which is preliminary data.</text>
</comment>
<evidence type="ECO:0000313" key="5">
    <source>
        <dbReference type="Proteomes" id="UP000276249"/>
    </source>
</evidence>
<accession>A0A241RU78</accession>
<proteinExistence type="predicted"/>
<protein>
    <submittedName>
        <fullName evidence="3">Uncharacterized protein</fullName>
    </submittedName>
</protein>
<dbReference type="AlphaFoldDB" id="A0A241RU78"/>
<evidence type="ECO:0000313" key="3">
    <source>
        <dbReference type="EMBL" id="RMW55964.1"/>
    </source>
</evidence>
<dbReference type="Proteomes" id="UP000281061">
    <property type="component" value="Unassembled WGS sequence"/>
</dbReference>
<reference evidence="1 4" key="1">
    <citation type="submission" date="2018-03" db="EMBL/GenBank/DDBJ databases">
        <title>Draft Genome Sequences of six Lactobacillus pentosus Strains Isolated from Brines of Traditionally Fermented Spanish-Style Green Table Olives.</title>
        <authorList>
            <person name="Calero-Delgado B."/>
            <person name="Martin-Platero A.M."/>
            <person name="Perez-Pulido A.J."/>
            <person name="Benitez-Cabello A."/>
            <person name="Casimiro-Soriguer C.S."/>
            <person name="Martinez-Bueno M."/>
            <person name="Arroyo-Lopez F.N."/>
            <person name="Rodriguez-Gomez F."/>
            <person name="Bautista-Gallego J."/>
            <person name="Garrido-Fernandez A."/>
            <person name="Jimenez-Diaz R."/>
        </authorList>
    </citation>
    <scope>NUCLEOTIDE SEQUENCE [LARGE SCALE GENOMIC DNA]</scope>
    <source>
        <strain evidence="1 4">IG2</strain>
    </source>
</reference>
<gene>
    <name evidence="1" type="ORF">C6Y08_17155</name>
    <name evidence="3" type="ORF">D6U17_04235</name>
    <name evidence="2" type="ORF">D6U18_13185</name>
</gene>
<name>A0A241RU78_LACPE</name>
<evidence type="ECO:0000313" key="4">
    <source>
        <dbReference type="Proteomes" id="UP000238378"/>
    </source>
</evidence>
<sequence length="35" mass="4090">MLLRHSYAIFDEEMMLVIVSLIFGPLKNDHLDQPC</sequence>
<organism evidence="3 6">
    <name type="scientific">Lactiplantibacillus pentosus</name>
    <name type="common">Lactobacillus pentosus</name>
    <dbReference type="NCBI Taxonomy" id="1589"/>
    <lineage>
        <taxon>Bacteria</taxon>
        <taxon>Bacillati</taxon>
        <taxon>Bacillota</taxon>
        <taxon>Bacilli</taxon>
        <taxon>Lactobacillales</taxon>
        <taxon>Lactobacillaceae</taxon>
        <taxon>Lactiplantibacillus</taxon>
    </lineage>
</organism>